<protein>
    <submittedName>
        <fullName evidence="1">9125_t:CDS:1</fullName>
    </submittedName>
</protein>
<reference evidence="1" key="1">
    <citation type="submission" date="2021-06" db="EMBL/GenBank/DDBJ databases">
        <authorList>
            <person name="Kallberg Y."/>
            <person name="Tangrot J."/>
            <person name="Rosling A."/>
        </authorList>
    </citation>
    <scope>NUCLEOTIDE SEQUENCE</scope>
    <source>
        <strain evidence="1">MA453B</strain>
    </source>
</reference>
<accession>A0A9N9P7J6</accession>
<comment type="caution">
    <text evidence="1">The sequence shown here is derived from an EMBL/GenBank/DDBJ whole genome shotgun (WGS) entry which is preliminary data.</text>
</comment>
<gene>
    <name evidence="1" type="ORF">DERYTH_LOCUS25533</name>
</gene>
<name>A0A9N9P7J6_9GLOM</name>
<sequence>MSIQKDIVTPFSKHSQIKQKAFHEHFIILNSISFRDIDFEHSYIILYKKRNPKEQFDLLKHNEHIKFFDFFKCKCGNNKTNFRNEKEYKFREDLWQYDNRYTNWECPFRRRCRYFKLLQSVDKNIPKKDRLGSLSDKDSLMKFKKLLPIENIVNTRLKKLKQEEYKLQSPQWQPQSPSI</sequence>
<evidence type="ECO:0000313" key="1">
    <source>
        <dbReference type="EMBL" id="CAG8811885.1"/>
    </source>
</evidence>
<evidence type="ECO:0000313" key="2">
    <source>
        <dbReference type="Proteomes" id="UP000789405"/>
    </source>
</evidence>
<dbReference type="AlphaFoldDB" id="A0A9N9P7J6"/>
<organism evidence="1 2">
    <name type="scientific">Dentiscutata erythropus</name>
    <dbReference type="NCBI Taxonomy" id="1348616"/>
    <lineage>
        <taxon>Eukaryota</taxon>
        <taxon>Fungi</taxon>
        <taxon>Fungi incertae sedis</taxon>
        <taxon>Mucoromycota</taxon>
        <taxon>Glomeromycotina</taxon>
        <taxon>Glomeromycetes</taxon>
        <taxon>Diversisporales</taxon>
        <taxon>Gigasporaceae</taxon>
        <taxon>Dentiscutata</taxon>
    </lineage>
</organism>
<dbReference type="OrthoDB" id="2417165at2759"/>
<dbReference type="Proteomes" id="UP000789405">
    <property type="component" value="Unassembled WGS sequence"/>
</dbReference>
<dbReference type="EMBL" id="CAJVPY010048089">
    <property type="protein sequence ID" value="CAG8811885.1"/>
    <property type="molecule type" value="Genomic_DNA"/>
</dbReference>
<keyword evidence="2" id="KW-1185">Reference proteome</keyword>
<proteinExistence type="predicted"/>